<accession>A0ABN3G2A4</accession>
<evidence type="ECO:0000313" key="2">
    <source>
        <dbReference type="EMBL" id="GAA2342625.1"/>
    </source>
</evidence>
<reference evidence="2 3" key="1">
    <citation type="journal article" date="2019" name="Int. J. Syst. Evol. Microbiol.">
        <title>The Global Catalogue of Microorganisms (GCM) 10K type strain sequencing project: providing services to taxonomists for standard genome sequencing and annotation.</title>
        <authorList>
            <consortium name="The Broad Institute Genomics Platform"/>
            <consortium name="The Broad Institute Genome Sequencing Center for Infectious Disease"/>
            <person name="Wu L."/>
            <person name="Ma J."/>
        </authorList>
    </citation>
    <scope>NUCLEOTIDE SEQUENCE [LARGE SCALE GENOMIC DNA]</scope>
    <source>
        <strain evidence="2 3">JCM 3272</strain>
    </source>
</reference>
<feature type="signal peptide" evidence="1">
    <location>
        <begin position="1"/>
        <end position="21"/>
    </location>
</feature>
<dbReference type="Proteomes" id="UP001501444">
    <property type="component" value="Unassembled WGS sequence"/>
</dbReference>
<name>A0ABN3G2A4_9ACTN</name>
<dbReference type="PROSITE" id="PS51257">
    <property type="entry name" value="PROKAR_LIPOPROTEIN"/>
    <property type="match status" value="1"/>
</dbReference>
<evidence type="ECO:0000256" key="1">
    <source>
        <dbReference type="SAM" id="SignalP"/>
    </source>
</evidence>
<dbReference type="PANTHER" id="PTHR43649">
    <property type="entry name" value="ARABINOSE-BINDING PROTEIN-RELATED"/>
    <property type="match status" value="1"/>
</dbReference>
<dbReference type="InterPro" id="IPR050490">
    <property type="entry name" value="Bact_solute-bd_prot1"/>
</dbReference>
<dbReference type="EMBL" id="BAAARV010000022">
    <property type="protein sequence ID" value="GAA2342625.1"/>
    <property type="molecule type" value="Genomic_DNA"/>
</dbReference>
<organism evidence="2 3">
    <name type="scientific">Dactylosporangium salmoneum</name>
    <dbReference type="NCBI Taxonomy" id="53361"/>
    <lineage>
        <taxon>Bacteria</taxon>
        <taxon>Bacillati</taxon>
        <taxon>Actinomycetota</taxon>
        <taxon>Actinomycetes</taxon>
        <taxon>Micromonosporales</taxon>
        <taxon>Micromonosporaceae</taxon>
        <taxon>Dactylosporangium</taxon>
    </lineage>
</organism>
<protein>
    <submittedName>
        <fullName evidence="2">Sugar ABC transporter substrate-binding protein</fullName>
    </submittedName>
</protein>
<dbReference type="RefSeq" id="WP_344612662.1">
    <property type="nucleotide sequence ID" value="NZ_BAAARV010000022.1"/>
</dbReference>
<evidence type="ECO:0000313" key="3">
    <source>
        <dbReference type="Proteomes" id="UP001501444"/>
    </source>
</evidence>
<dbReference type="SUPFAM" id="SSF53850">
    <property type="entry name" value="Periplasmic binding protein-like II"/>
    <property type="match status" value="1"/>
</dbReference>
<comment type="caution">
    <text evidence="2">The sequence shown here is derived from an EMBL/GenBank/DDBJ whole genome shotgun (WGS) entry which is preliminary data.</text>
</comment>
<keyword evidence="3" id="KW-1185">Reference proteome</keyword>
<gene>
    <name evidence="2" type="ORF">GCM10010170_026920</name>
</gene>
<sequence>MSIRRAAAVLTAGILLSGSLAACGDDQAKAAKTITYWASNQGPSLDFDRQTLQPELDEFEQQTGIHVKLEVVPWSDLLDRLMAATKDDSGPDVVNIGNTWSASLQATGAFVAFDGHTLDLVGGRDRFVPSALAAAGAPGTPPSAVPLYSLSYALYYNKRLFAEAGIAGPPTTWDELVADGRKLTKPAKGQYGLAIEGANPAENAHHAFTFSQQYRGQWFDANGEPTFDTPANISAIKRYVGLMANDHIVDPADAGYGKNESRADFAKGKAAMLLWQAAGTSLQQAGMRPDQYGVAPVPFLADPFTQGGVRINSMVAGINMAVYKHTRNLTGALDFVQFMTSDKVQITLNKAYGSLPSVRSAYSDAAFRTPEQEVLFQVLNSTAAPLPQVSAESKFETLVGAAMAELFADAAAGKPVTDESIKAKLSSAEGKM</sequence>
<dbReference type="Pfam" id="PF01547">
    <property type="entry name" value="SBP_bac_1"/>
    <property type="match status" value="1"/>
</dbReference>
<dbReference type="CDD" id="cd13585">
    <property type="entry name" value="PBP2_TMBP_like"/>
    <property type="match status" value="1"/>
</dbReference>
<feature type="chain" id="PRO_5046491378" evidence="1">
    <location>
        <begin position="22"/>
        <end position="432"/>
    </location>
</feature>
<dbReference type="PANTHER" id="PTHR43649:SF12">
    <property type="entry name" value="DIACETYLCHITOBIOSE BINDING PROTEIN DASA"/>
    <property type="match status" value="1"/>
</dbReference>
<dbReference type="InterPro" id="IPR006059">
    <property type="entry name" value="SBP"/>
</dbReference>
<proteinExistence type="predicted"/>
<keyword evidence="1" id="KW-0732">Signal</keyword>
<dbReference type="Gene3D" id="3.40.190.10">
    <property type="entry name" value="Periplasmic binding protein-like II"/>
    <property type="match status" value="2"/>
</dbReference>